<sequence>MMMREKLVSVGLAALTVTGIMLSAAATASADDSDSGLLWPDPNEPSYWDANENPGSTGPAPLPTDDLYWKEGQDAGGTGNAPQPSGPEYTDEGENAGAV</sequence>
<feature type="region of interest" description="Disordered" evidence="1">
    <location>
        <begin position="26"/>
        <end position="99"/>
    </location>
</feature>
<evidence type="ECO:0000256" key="2">
    <source>
        <dbReference type="SAM" id="SignalP"/>
    </source>
</evidence>
<organism evidence="3 4">
    <name type="scientific">Mycolicibacterium pallens</name>
    <dbReference type="NCBI Taxonomy" id="370524"/>
    <lineage>
        <taxon>Bacteria</taxon>
        <taxon>Bacillati</taxon>
        <taxon>Actinomycetota</taxon>
        <taxon>Actinomycetes</taxon>
        <taxon>Mycobacteriales</taxon>
        <taxon>Mycobacteriaceae</taxon>
        <taxon>Mycolicibacterium</taxon>
    </lineage>
</organism>
<keyword evidence="4" id="KW-1185">Reference proteome</keyword>
<reference evidence="3 4" key="1">
    <citation type="submission" date="2021-07" db="EMBL/GenBank/DDBJ databases">
        <title>Whole genome sequencing of non-tuberculosis mycobacteria type-strains.</title>
        <authorList>
            <person name="Igarashi Y."/>
            <person name="Osugi A."/>
            <person name="Mitarai S."/>
        </authorList>
    </citation>
    <scope>NUCLEOTIDE SEQUENCE [LARGE SCALE GENOMIC DNA]</scope>
    <source>
        <strain evidence="3 4">JCM 16370</strain>
    </source>
</reference>
<feature type="signal peptide" evidence="2">
    <location>
        <begin position="1"/>
        <end position="30"/>
    </location>
</feature>
<proteinExistence type="predicted"/>
<feature type="chain" id="PRO_5047270963" evidence="2">
    <location>
        <begin position="31"/>
        <end position="99"/>
    </location>
</feature>
<name>A0ABX8VG19_9MYCO</name>
<evidence type="ECO:0000256" key="1">
    <source>
        <dbReference type="SAM" id="MobiDB-lite"/>
    </source>
</evidence>
<evidence type="ECO:0000313" key="3">
    <source>
        <dbReference type="EMBL" id="QYL16757.1"/>
    </source>
</evidence>
<keyword evidence="2" id="KW-0732">Signal</keyword>
<dbReference type="EMBL" id="CP080333">
    <property type="protein sequence ID" value="QYL16757.1"/>
    <property type="molecule type" value="Genomic_DNA"/>
</dbReference>
<protein>
    <submittedName>
        <fullName evidence="3">Uncharacterized protein</fullName>
    </submittedName>
</protein>
<gene>
    <name evidence="3" type="ORF">K0O64_27935</name>
</gene>
<dbReference type="Proteomes" id="UP000825367">
    <property type="component" value="Chromosome"/>
</dbReference>
<dbReference type="RefSeq" id="WP_125477511.1">
    <property type="nucleotide sequence ID" value="NZ_BAAAVX010000031.1"/>
</dbReference>
<accession>A0ABX8VG19</accession>
<feature type="compositionally biased region" description="Acidic residues" evidence="1">
    <location>
        <begin position="89"/>
        <end position="99"/>
    </location>
</feature>
<evidence type="ECO:0000313" key="4">
    <source>
        <dbReference type="Proteomes" id="UP000825367"/>
    </source>
</evidence>